<sequence>MTMTERMTAVRRCIAIGECMVELAPAQDGLYRLGYAGDTFNTAWYLQASLAAGEVCYASAIGSDAASAKLRSFVADSGITPALQEVAETSVGLYLIETKDGERSFSYWRSASAARQLAADPDRLPVAGQGDLLFFSGITMAILLGQGRQNLLEYLSAARDRGAIVVFDPNLRPRLWQSGDDMRQWITEAARVSDVVLPSHEDEAEHFGDADPAATGARYQAQGCAVVIVKDGPGAVRILTPEGVEEVSPQKVTHLVDTTAAGDAFNAGMLAAWIGGADLAASVSAGCALSARVIQAPGALVQL</sequence>
<evidence type="ECO:0000313" key="6">
    <source>
        <dbReference type="EMBL" id="CUH71404.1"/>
    </source>
</evidence>
<dbReference type="InterPro" id="IPR011611">
    <property type="entry name" value="PfkB_dom"/>
</dbReference>
<dbReference type="PANTHER" id="PTHR43085">
    <property type="entry name" value="HEXOKINASE FAMILY MEMBER"/>
    <property type="match status" value="1"/>
</dbReference>
<keyword evidence="2 6" id="KW-0808">Transferase</keyword>
<evidence type="ECO:0000256" key="3">
    <source>
        <dbReference type="ARBA" id="ARBA00022777"/>
    </source>
</evidence>
<evidence type="ECO:0000256" key="1">
    <source>
        <dbReference type="ARBA" id="ARBA00010688"/>
    </source>
</evidence>
<organism evidence="6 8">
    <name type="scientific">Thalassovita autumnalis</name>
    <dbReference type="NCBI Taxonomy" id="2072972"/>
    <lineage>
        <taxon>Bacteria</taxon>
        <taxon>Pseudomonadati</taxon>
        <taxon>Pseudomonadota</taxon>
        <taxon>Alphaproteobacteria</taxon>
        <taxon>Rhodobacterales</taxon>
        <taxon>Roseobacteraceae</taxon>
        <taxon>Thalassovita</taxon>
    </lineage>
</organism>
<dbReference type="Gene3D" id="3.40.1190.20">
    <property type="match status" value="1"/>
</dbReference>
<proteinExistence type="inferred from homology"/>
<dbReference type="GO" id="GO:0005829">
    <property type="term" value="C:cytosol"/>
    <property type="evidence" value="ECO:0007669"/>
    <property type="project" value="TreeGrafter"/>
</dbReference>
<keyword evidence="3 6" id="KW-0418">Kinase</keyword>
<feature type="domain" description="Carbohydrate kinase PfkB" evidence="4">
    <location>
        <begin position="12"/>
        <end position="299"/>
    </location>
</feature>
<name>A0A0P1FL16_9RHOB</name>
<dbReference type="InterPro" id="IPR002173">
    <property type="entry name" value="Carboh/pur_kinase_PfkB_CS"/>
</dbReference>
<dbReference type="Proteomes" id="UP000051086">
    <property type="component" value="Unassembled WGS sequence"/>
</dbReference>
<dbReference type="GO" id="GO:0006974">
    <property type="term" value="P:DNA damage response"/>
    <property type="evidence" value="ECO:0007669"/>
    <property type="project" value="TreeGrafter"/>
</dbReference>
<dbReference type="GO" id="GO:0008673">
    <property type="term" value="F:2-dehydro-3-deoxygluconokinase activity"/>
    <property type="evidence" value="ECO:0007669"/>
    <property type="project" value="UniProtKB-EC"/>
</dbReference>
<protein>
    <submittedName>
        <fullName evidence="6">2-dehydro-3-deoxygluconokinase</fullName>
        <ecNumber evidence="6">2.7.1.45</ecNumber>
    </submittedName>
</protein>
<accession>A0A0P1FL16</accession>
<dbReference type="PROSITE" id="PS00584">
    <property type="entry name" value="PFKB_KINASES_2"/>
    <property type="match status" value="1"/>
</dbReference>
<evidence type="ECO:0000256" key="2">
    <source>
        <dbReference type="ARBA" id="ARBA00022679"/>
    </source>
</evidence>
<dbReference type="EC" id="2.7.1.45" evidence="6"/>
<comment type="similarity">
    <text evidence="1">Belongs to the carbohydrate kinase PfkB family.</text>
</comment>
<dbReference type="GO" id="GO:0042840">
    <property type="term" value="P:D-glucuronate catabolic process"/>
    <property type="evidence" value="ECO:0007669"/>
    <property type="project" value="TreeGrafter"/>
</dbReference>
<dbReference type="AlphaFoldDB" id="A0A0P1FL16"/>
<gene>
    <name evidence="6" type="primary">kdgK_1</name>
    <name evidence="5" type="ORF">TL5118_02831</name>
    <name evidence="6" type="ORF">TL5120_01190</name>
</gene>
<dbReference type="CDD" id="cd01166">
    <property type="entry name" value="KdgK"/>
    <property type="match status" value="1"/>
</dbReference>
<dbReference type="RefSeq" id="WP_306345405.1">
    <property type="nucleotide sequence ID" value="NZ_CYSB01000036.1"/>
</dbReference>
<dbReference type="EMBL" id="CYSC01000020">
    <property type="protein sequence ID" value="CUH71404.1"/>
    <property type="molecule type" value="Genomic_DNA"/>
</dbReference>
<dbReference type="Proteomes" id="UP000051887">
    <property type="component" value="Unassembled WGS sequence"/>
</dbReference>
<dbReference type="EMBL" id="CYSB01000036">
    <property type="protein sequence ID" value="CUH68872.1"/>
    <property type="molecule type" value="Genomic_DNA"/>
</dbReference>
<evidence type="ECO:0000313" key="7">
    <source>
        <dbReference type="Proteomes" id="UP000051086"/>
    </source>
</evidence>
<dbReference type="InterPro" id="IPR050306">
    <property type="entry name" value="PfkB_Carbo_kinase"/>
</dbReference>
<evidence type="ECO:0000313" key="8">
    <source>
        <dbReference type="Proteomes" id="UP000051887"/>
    </source>
</evidence>
<evidence type="ECO:0000313" key="5">
    <source>
        <dbReference type="EMBL" id="CUH68872.1"/>
    </source>
</evidence>
<evidence type="ECO:0000259" key="4">
    <source>
        <dbReference type="Pfam" id="PF00294"/>
    </source>
</evidence>
<keyword evidence="7" id="KW-1185">Reference proteome</keyword>
<dbReference type="SUPFAM" id="SSF53613">
    <property type="entry name" value="Ribokinase-like"/>
    <property type="match status" value="1"/>
</dbReference>
<dbReference type="PANTHER" id="PTHR43085:SF15">
    <property type="entry name" value="2-DEHYDRO-3-DEOXYGLUCONOKINASE"/>
    <property type="match status" value="1"/>
</dbReference>
<reference evidence="5 7" key="1">
    <citation type="submission" date="2015-09" db="EMBL/GenBank/DDBJ databases">
        <authorList>
            <person name="Rodrigo-Torres L."/>
            <person name="Arahal D.R."/>
        </authorList>
    </citation>
    <scope>NUCLEOTIDE SEQUENCE [LARGE SCALE GENOMIC DNA]</scope>
    <source>
        <strain evidence="5 7">CECT 5118</strain>
    </source>
</reference>
<dbReference type="InterPro" id="IPR029056">
    <property type="entry name" value="Ribokinase-like"/>
</dbReference>
<dbReference type="GO" id="GO:0019698">
    <property type="term" value="P:D-galacturonate catabolic process"/>
    <property type="evidence" value="ECO:0007669"/>
    <property type="project" value="TreeGrafter"/>
</dbReference>
<dbReference type="Pfam" id="PF00294">
    <property type="entry name" value="PfkB"/>
    <property type="match status" value="1"/>
</dbReference>
<reference evidence="6 8" key="2">
    <citation type="submission" date="2015-09" db="EMBL/GenBank/DDBJ databases">
        <authorList>
            <consortium name="Swine Surveillance"/>
        </authorList>
    </citation>
    <scope>NUCLEOTIDE SEQUENCE [LARGE SCALE GENOMIC DNA]</scope>
    <source>
        <strain evidence="6 8">5120</strain>
    </source>
</reference>